<feature type="transmembrane region" description="Helical" evidence="2">
    <location>
        <begin position="127"/>
        <end position="145"/>
    </location>
</feature>
<keyword evidence="2" id="KW-0472">Membrane</keyword>
<evidence type="ECO:0000256" key="1">
    <source>
        <dbReference type="SAM" id="MobiDB-lite"/>
    </source>
</evidence>
<dbReference type="Proteomes" id="UP001224661">
    <property type="component" value="Unassembled WGS sequence"/>
</dbReference>
<sequence length="151" mass="15774">MKRRTAVPCIALAFAFIAPLSEVAHAQVDLDCRDFQFQEDAQAHFNTDLSDPNRLDEDQGPDDGIACEALPRRGSTAVTPTPVSPTVTPTPVSPTVTPTPVSPTAMPSRGVQGGVGGAAGPSDFDTGAGIFLVTGATAGIVYTVLRRRRRA</sequence>
<gene>
    <name evidence="4" type="ORF">QIS99_10070</name>
</gene>
<reference evidence="4 5" key="1">
    <citation type="submission" date="2023-05" db="EMBL/GenBank/DDBJ databases">
        <title>Draft genome sequence of Streptomyces sp. B-S-A8 isolated from a cave soil in Thailand.</title>
        <authorList>
            <person name="Chamroensaksri N."/>
            <person name="Muangham S."/>
        </authorList>
    </citation>
    <scope>NUCLEOTIDE SEQUENCE [LARGE SCALE GENOMIC DNA]</scope>
    <source>
        <strain evidence="4 5">B-S-A8</strain>
    </source>
</reference>
<feature type="chain" id="PRO_5046862953" evidence="3">
    <location>
        <begin position="27"/>
        <end position="151"/>
    </location>
</feature>
<organism evidence="4 5">
    <name type="scientific">Streptomyces solicavernae</name>
    <dbReference type="NCBI Taxonomy" id="3043614"/>
    <lineage>
        <taxon>Bacteria</taxon>
        <taxon>Bacillati</taxon>
        <taxon>Actinomycetota</taxon>
        <taxon>Actinomycetes</taxon>
        <taxon>Kitasatosporales</taxon>
        <taxon>Streptomycetaceae</taxon>
        <taxon>Streptomyces</taxon>
    </lineage>
</organism>
<evidence type="ECO:0000313" key="5">
    <source>
        <dbReference type="Proteomes" id="UP001224661"/>
    </source>
</evidence>
<name>A0ABT6RQ41_9ACTN</name>
<protein>
    <submittedName>
        <fullName evidence="4">Excalibur calcium-binding protein</fullName>
    </submittedName>
</protein>
<keyword evidence="3" id="KW-0732">Signal</keyword>
<feature type="compositionally biased region" description="Low complexity" evidence="1">
    <location>
        <begin position="78"/>
        <end position="104"/>
    </location>
</feature>
<accession>A0ABT6RQ41</accession>
<evidence type="ECO:0000256" key="3">
    <source>
        <dbReference type="SAM" id="SignalP"/>
    </source>
</evidence>
<feature type="signal peptide" evidence="3">
    <location>
        <begin position="1"/>
        <end position="26"/>
    </location>
</feature>
<dbReference type="EMBL" id="JASCIR010000006">
    <property type="protein sequence ID" value="MDI3386555.1"/>
    <property type="molecule type" value="Genomic_DNA"/>
</dbReference>
<evidence type="ECO:0000256" key="2">
    <source>
        <dbReference type="SAM" id="Phobius"/>
    </source>
</evidence>
<dbReference type="RefSeq" id="WP_282512554.1">
    <property type="nucleotide sequence ID" value="NZ_JASCIR010000006.1"/>
</dbReference>
<keyword evidence="2" id="KW-0812">Transmembrane</keyword>
<keyword evidence="5" id="KW-1185">Reference proteome</keyword>
<evidence type="ECO:0000313" key="4">
    <source>
        <dbReference type="EMBL" id="MDI3386555.1"/>
    </source>
</evidence>
<feature type="region of interest" description="Disordered" evidence="1">
    <location>
        <begin position="44"/>
        <end position="119"/>
    </location>
</feature>
<keyword evidence="2" id="KW-1133">Transmembrane helix</keyword>
<comment type="caution">
    <text evidence="4">The sequence shown here is derived from an EMBL/GenBank/DDBJ whole genome shotgun (WGS) entry which is preliminary data.</text>
</comment>
<proteinExistence type="predicted"/>